<gene>
    <name evidence="6" type="ORF">C7441_10512</name>
</gene>
<keyword evidence="7" id="KW-1185">Reference proteome</keyword>
<dbReference type="InterPro" id="IPR018976">
    <property type="entry name" value="Imelysin-like"/>
</dbReference>
<dbReference type="Pfam" id="PF09375">
    <property type="entry name" value="Peptidase_M75"/>
    <property type="match status" value="1"/>
</dbReference>
<dbReference type="NCBIfam" id="NF007697">
    <property type="entry name" value="PRK10378.1"/>
    <property type="match status" value="1"/>
</dbReference>
<dbReference type="GO" id="GO:0042597">
    <property type="term" value="C:periplasmic space"/>
    <property type="evidence" value="ECO:0007669"/>
    <property type="project" value="UniProtKB-SubCell"/>
</dbReference>
<dbReference type="CDD" id="cd14656">
    <property type="entry name" value="Imelysin-like_EfeO"/>
    <property type="match status" value="1"/>
</dbReference>
<dbReference type="AlphaFoldDB" id="A0A316C5U2"/>
<reference evidence="6 7" key="1">
    <citation type="submission" date="2018-05" db="EMBL/GenBank/DDBJ databases">
        <title>Genomic Encyclopedia of Type Strains, Phase IV (KMG-IV): sequencing the most valuable type-strain genomes for metagenomic binning, comparative biology and taxonomic classification.</title>
        <authorList>
            <person name="Goeker M."/>
        </authorList>
    </citation>
    <scope>NUCLEOTIDE SEQUENCE [LARGE SCALE GENOMIC DNA]</scope>
    <source>
        <strain evidence="6 7">DSM 6986</strain>
    </source>
</reference>
<organism evidence="6 7">
    <name type="scientific">Pseudaminobacter salicylatoxidans</name>
    <dbReference type="NCBI Taxonomy" id="93369"/>
    <lineage>
        <taxon>Bacteria</taxon>
        <taxon>Pseudomonadati</taxon>
        <taxon>Pseudomonadota</taxon>
        <taxon>Alphaproteobacteria</taxon>
        <taxon>Hyphomicrobiales</taxon>
        <taxon>Phyllobacteriaceae</taxon>
        <taxon>Pseudaminobacter</taxon>
    </lineage>
</organism>
<dbReference type="Gene3D" id="1.20.1420.20">
    <property type="entry name" value="M75 peptidase, HXXE motif"/>
    <property type="match status" value="1"/>
</dbReference>
<keyword evidence="3" id="KW-0732">Signal</keyword>
<dbReference type="Proteomes" id="UP000245396">
    <property type="component" value="Unassembled WGS sequence"/>
</dbReference>
<dbReference type="InterPro" id="IPR050894">
    <property type="entry name" value="EfeM/EfeO_iron_uptake"/>
</dbReference>
<dbReference type="InterPro" id="IPR034981">
    <property type="entry name" value="Imelysin-like_EfeO/Algp7"/>
</dbReference>
<name>A0A316C5U2_PSESE</name>
<dbReference type="InterPro" id="IPR008972">
    <property type="entry name" value="Cupredoxin"/>
</dbReference>
<evidence type="ECO:0000313" key="6">
    <source>
        <dbReference type="EMBL" id="PWJ84396.1"/>
    </source>
</evidence>
<dbReference type="EMBL" id="QGGG01000005">
    <property type="protein sequence ID" value="PWJ84396.1"/>
    <property type="molecule type" value="Genomic_DNA"/>
</dbReference>
<protein>
    <submittedName>
        <fullName evidence="6">Iron uptake system EfeUOB component EfeO/EfeM</fullName>
    </submittedName>
</protein>
<dbReference type="PANTHER" id="PTHR39192">
    <property type="entry name" value="IRON UPTAKE SYSTEM COMPONENT EFEO"/>
    <property type="match status" value="1"/>
</dbReference>
<dbReference type="STRING" id="1192868.GCA_000304395_01972"/>
<feature type="domain" description="EfeO-type cupredoxin-like" evidence="5">
    <location>
        <begin position="28"/>
        <end position="134"/>
    </location>
</feature>
<dbReference type="RefSeq" id="WP_109612476.1">
    <property type="nucleotide sequence ID" value="NZ_QGGG01000005.1"/>
</dbReference>
<feature type="domain" description="Imelysin-like" evidence="4">
    <location>
        <begin position="156"/>
        <end position="387"/>
    </location>
</feature>
<sequence length="395" mass="41628">MSASEKSTHKAPSSALMRLAAAGAGVLMIAAAGAFYHASRMTQPQTVGEVYRVEVGARACEPNAITVAAGRNTFEIHNASDRPVEWEILSGVMVVAERENIAPGFRQTLTANLAPGSYEITCGLLSNPRGTLTVTPSEAYAAAAARPTLKAFIGPLSEYKVYLAMQGSALVSSVTALAEAIEAGDLEQARSLYQAARTPYNRIEAVTDRISDLKNAIDPVADYLEKREEDPAFTGFHRIEYGLFSAGSTDGLAPVAEKLVADVTALKQRLREMKLGPEDLANSAANLATRLAEGPASHGASRYAGTDLAELSDNLDGLAKMAGLLKPVLSEAAPDVARDVDEKLSATRTALDTFKGANGFPTFDKVDEAARKALAKSFEDLAAALSRINQAVGLG</sequence>
<evidence type="ECO:0000259" key="5">
    <source>
        <dbReference type="Pfam" id="PF13473"/>
    </source>
</evidence>
<evidence type="ECO:0000313" key="7">
    <source>
        <dbReference type="Proteomes" id="UP000245396"/>
    </source>
</evidence>
<dbReference type="Gene3D" id="2.60.40.420">
    <property type="entry name" value="Cupredoxins - blue copper proteins"/>
    <property type="match status" value="1"/>
</dbReference>
<dbReference type="OrthoDB" id="7348379at2"/>
<evidence type="ECO:0000256" key="1">
    <source>
        <dbReference type="ARBA" id="ARBA00004418"/>
    </source>
</evidence>
<accession>A0A316C5U2</accession>
<dbReference type="Pfam" id="PF13473">
    <property type="entry name" value="Cupredoxin_1"/>
    <property type="match status" value="1"/>
</dbReference>
<dbReference type="InterPro" id="IPR053377">
    <property type="entry name" value="Iron_uptake_EfeM/EfeO"/>
</dbReference>
<evidence type="ECO:0000256" key="3">
    <source>
        <dbReference type="ARBA" id="ARBA00022729"/>
    </source>
</evidence>
<dbReference type="NCBIfam" id="NF041757">
    <property type="entry name" value="EfeO"/>
    <property type="match status" value="1"/>
</dbReference>
<evidence type="ECO:0000259" key="4">
    <source>
        <dbReference type="Pfam" id="PF09375"/>
    </source>
</evidence>
<dbReference type="PANTHER" id="PTHR39192:SF1">
    <property type="entry name" value="IRON UPTAKE SYSTEM COMPONENT EFEO"/>
    <property type="match status" value="1"/>
</dbReference>
<comment type="caution">
    <text evidence="6">The sequence shown here is derived from an EMBL/GenBank/DDBJ whole genome shotgun (WGS) entry which is preliminary data.</text>
</comment>
<dbReference type="InterPro" id="IPR038352">
    <property type="entry name" value="Imelysin_sf"/>
</dbReference>
<proteinExistence type="inferred from homology"/>
<evidence type="ECO:0000256" key="2">
    <source>
        <dbReference type="ARBA" id="ARBA00005989"/>
    </source>
</evidence>
<comment type="similarity">
    <text evidence="2">Belongs to the EfeM/EfeO family.</text>
</comment>
<dbReference type="InterPro" id="IPR028096">
    <property type="entry name" value="EfeO_Cupredoxin"/>
</dbReference>
<comment type="subcellular location">
    <subcellularLocation>
        <location evidence="1">Periplasm</location>
    </subcellularLocation>
</comment>